<feature type="domain" description="Sulfotransferase" evidence="3">
    <location>
        <begin position="54"/>
        <end position="318"/>
    </location>
</feature>
<proteinExistence type="inferred from homology"/>
<dbReference type="EMBL" id="CAJOBZ010000014">
    <property type="protein sequence ID" value="CAF4843652.1"/>
    <property type="molecule type" value="Genomic_DNA"/>
</dbReference>
<dbReference type="AlphaFoldDB" id="A0A821RJW6"/>
<name>A0A821RJW6_9NEOP</name>
<dbReference type="InterPro" id="IPR027417">
    <property type="entry name" value="P-loop_NTPase"/>
</dbReference>
<dbReference type="InterPro" id="IPR000863">
    <property type="entry name" value="Sulfotransferase_dom"/>
</dbReference>
<keyword evidence="5" id="KW-1185">Reference proteome</keyword>
<comment type="similarity">
    <text evidence="1">Belongs to the sulfotransferase 1 family.</text>
</comment>
<accession>A0A821RJW6</accession>
<organism evidence="4 5">
    <name type="scientific">Pieris macdunnoughi</name>
    <dbReference type="NCBI Taxonomy" id="345717"/>
    <lineage>
        <taxon>Eukaryota</taxon>
        <taxon>Metazoa</taxon>
        <taxon>Ecdysozoa</taxon>
        <taxon>Arthropoda</taxon>
        <taxon>Hexapoda</taxon>
        <taxon>Insecta</taxon>
        <taxon>Pterygota</taxon>
        <taxon>Neoptera</taxon>
        <taxon>Endopterygota</taxon>
        <taxon>Lepidoptera</taxon>
        <taxon>Glossata</taxon>
        <taxon>Ditrysia</taxon>
        <taxon>Papilionoidea</taxon>
        <taxon>Pieridae</taxon>
        <taxon>Pierinae</taxon>
        <taxon>Pieris</taxon>
    </lineage>
</organism>
<dbReference type="Gene3D" id="3.40.50.300">
    <property type="entry name" value="P-loop containing nucleotide triphosphate hydrolases"/>
    <property type="match status" value="1"/>
</dbReference>
<gene>
    <name evidence="4" type="ORF">PMACD_LOCUS6411</name>
</gene>
<keyword evidence="2" id="KW-0808">Transferase</keyword>
<protein>
    <recommendedName>
        <fullName evidence="3">Sulfotransferase domain-containing protein</fullName>
    </recommendedName>
</protein>
<dbReference type="GO" id="GO:0008146">
    <property type="term" value="F:sulfotransferase activity"/>
    <property type="evidence" value="ECO:0007669"/>
    <property type="project" value="InterPro"/>
</dbReference>
<evidence type="ECO:0000256" key="1">
    <source>
        <dbReference type="ARBA" id="ARBA00005771"/>
    </source>
</evidence>
<dbReference type="PANTHER" id="PTHR11783">
    <property type="entry name" value="SULFOTRANSFERASE SULT"/>
    <property type="match status" value="1"/>
</dbReference>
<dbReference type="Pfam" id="PF00685">
    <property type="entry name" value="Sulfotransfer_1"/>
    <property type="match status" value="1"/>
</dbReference>
<evidence type="ECO:0000313" key="5">
    <source>
        <dbReference type="Proteomes" id="UP000663880"/>
    </source>
</evidence>
<reference evidence="4" key="1">
    <citation type="submission" date="2021-02" db="EMBL/GenBank/DDBJ databases">
        <authorList>
            <person name="Steward A R."/>
        </authorList>
    </citation>
    <scope>NUCLEOTIDE SEQUENCE</scope>
</reference>
<evidence type="ECO:0000256" key="2">
    <source>
        <dbReference type="ARBA" id="ARBA00022679"/>
    </source>
</evidence>
<evidence type="ECO:0000259" key="3">
    <source>
        <dbReference type="Pfam" id="PF00685"/>
    </source>
</evidence>
<evidence type="ECO:0000313" key="4">
    <source>
        <dbReference type="EMBL" id="CAF4843652.1"/>
    </source>
</evidence>
<dbReference type="SUPFAM" id="SSF52540">
    <property type="entry name" value="P-loop containing nucleoside triphosphate hydrolases"/>
    <property type="match status" value="1"/>
</dbReference>
<sequence>MEATNTFPFAIEDIQEPNKIYDKKLVHVGPKRYLFPSGYRELGPQYYNFKLRSDDIFIVGLPRSGTTWSQEMIWLLNNNLDYDRAKATVLSERIPTIDLQLYSNIISLGENTSLPQEVLKRFESPLDWLPNAPSPRFIKSHLPLSLMPPGLLDTTKVVYVARDPRDVAVSLYNILKICLPKDIPFEEYWDAFCEGNIIRAPLFEHIKEGWALRDHPNLFFMTYEEMSKDLPSIVRRLSMFFGKKYTEEQIRRLCEHLSFEKFKTNTAVNRDTTFSAAGITREKFSFVRKGKVRGWEECFSEELKGKANRWMTDNLAGTDLPFSV</sequence>
<dbReference type="OrthoDB" id="205623at2759"/>
<dbReference type="Proteomes" id="UP000663880">
    <property type="component" value="Unassembled WGS sequence"/>
</dbReference>
<comment type="caution">
    <text evidence="4">The sequence shown here is derived from an EMBL/GenBank/DDBJ whole genome shotgun (WGS) entry which is preliminary data.</text>
</comment>